<dbReference type="PANTHER" id="PTHR43586:SF21">
    <property type="entry name" value="PYRIDOXAL PHOSPHATE (PLP)-DEPENDENT ASPARTATE AMINOTRANSFERASE SUPERFAMILY"/>
    <property type="match status" value="1"/>
</dbReference>
<comment type="caution">
    <text evidence="2">The sequence shown here is derived from an EMBL/GenBank/DDBJ whole genome shotgun (WGS) entry which is preliminary data.</text>
</comment>
<dbReference type="InterPro" id="IPR015422">
    <property type="entry name" value="PyrdxlP-dep_Trfase_small"/>
</dbReference>
<gene>
    <name evidence="2" type="ORF">PSU4_36540</name>
</gene>
<protein>
    <submittedName>
        <fullName evidence="2">Cysteine desulfurase-like protein</fullName>
    </submittedName>
</protein>
<dbReference type="InterPro" id="IPR011340">
    <property type="entry name" value="Cys_dSase-rel"/>
</dbReference>
<dbReference type="NCBIfam" id="TIGR01976">
    <property type="entry name" value="am_tr_V_VC1184"/>
    <property type="match status" value="1"/>
</dbReference>
<sequence length="400" mass="40338">MTGFDVTRVRAQYPALGDGRAWLDGAAGTQVPEQVVEAVAAAMRGGLANQGGVFPAARRADAVVEAARRAFAAFTGAPDPAGVVLGPTSSALLVRLAAALEPTWGPGDEIVVTEADHEANVAPWTRAAARAGATVRTARLGADGGLPAEAVTSLIGPRTRLVAVTAASNLTGARVDVAAVAAAAREAGATSVVDGVHHAAYSHVDVRALGADLYATSAHKWAGPHVAALVAADPAVLETLDPPRPAGAPTAGPARFEQGTNPFAALAGVAAAVAHWAAMTDDDDPRAAQRTAAAHTAALGDRLWSALGGMAHVRRYGPDGSADVRTPIAAFRVAGRTPAEVVAALDAAGVNAWAGWAYAWGAAGALGVRDDGGLVRLSPNHYSRAWEVDRAAEVLGSLAP</sequence>
<organism evidence="2 3">
    <name type="scientific">Pseudonocardia sulfidoxydans NBRC 16205</name>
    <dbReference type="NCBI Taxonomy" id="1223511"/>
    <lineage>
        <taxon>Bacteria</taxon>
        <taxon>Bacillati</taxon>
        <taxon>Actinomycetota</taxon>
        <taxon>Actinomycetes</taxon>
        <taxon>Pseudonocardiales</taxon>
        <taxon>Pseudonocardiaceae</taxon>
        <taxon>Pseudonocardia</taxon>
    </lineage>
</organism>
<dbReference type="AlphaFoldDB" id="A0A511DIS5"/>
<dbReference type="InterPro" id="IPR015421">
    <property type="entry name" value="PyrdxlP-dep_Trfase_major"/>
</dbReference>
<dbReference type="PANTHER" id="PTHR43586">
    <property type="entry name" value="CYSTEINE DESULFURASE"/>
    <property type="match status" value="1"/>
</dbReference>
<evidence type="ECO:0000313" key="3">
    <source>
        <dbReference type="Proteomes" id="UP000321685"/>
    </source>
</evidence>
<name>A0A511DIS5_9PSEU</name>
<evidence type="ECO:0000259" key="1">
    <source>
        <dbReference type="Pfam" id="PF00266"/>
    </source>
</evidence>
<dbReference type="InterPro" id="IPR015424">
    <property type="entry name" value="PyrdxlP-dep_Trfase"/>
</dbReference>
<proteinExistence type="predicted"/>
<dbReference type="RefSeq" id="WP_147109876.1">
    <property type="nucleotide sequence ID" value="NZ_BJVJ01000038.1"/>
</dbReference>
<dbReference type="InterPro" id="IPR000192">
    <property type="entry name" value="Aminotrans_V_dom"/>
</dbReference>
<dbReference type="Gene3D" id="3.90.1150.10">
    <property type="entry name" value="Aspartate Aminotransferase, domain 1"/>
    <property type="match status" value="1"/>
</dbReference>
<evidence type="ECO:0000313" key="2">
    <source>
        <dbReference type="EMBL" id="GEL24700.1"/>
    </source>
</evidence>
<dbReference type="EMBL" id="BJVJ01000038">
    <property type="protein sequence ID" value="GEL24700.1"/>
    <property type="molecule type" value="Genomic_DNA"/>
</dbReference>
<reference evidence="2 3" key="1">
    <citation type="submission" date="2019-07" db="EMBL/GenBank/DDBJ databases">
        <title>Whole genome shotgun sequence of Pseudonocardia sulfidoxydans NBRC 16205.</title>
        <authorList>
            <person name="Hosoyama A."/>
            <person name="Uohara A."/>
            <person name="Ohji S."/>
            <person name="Ichikawa N."/>
        </authorList>
    </citation>
    <scope>NUCLEOTIDE SEQUENCE [LARGE SCALE GENOMIC DNA]</scope>
    <source>
        <strain evidence="2 3">NBRC 16205</strain>
    </source>
</reference>
<keyword evidence="3" id="KW-1185">Reference proteome</keyword>
<dbReference type="Pfam" id="PF00266">
    <property type="entry name" value="Aminotran_5"/>
    <property type="match status" value="1"/>
</dbReference>
<dbReference type="OrthoDB" id="7592443at2"/>
<dbReference type="Proteomes" id="UP000321685">
    <property type="component" value="Unassembled WGS sequence"/>
</dbReference>
<feature type="domain" description="Aminotransferase class V" evidence="1">
    <location>
        <begin position="22"/>
        <end position="390"/>
    </location>
</feature>
<accession>A0A511DIS5</accession>
<dbReference type="Gene3D" id="3.40.640.10">
    <property type="entry name" value="Type I PLP-dependent aspartate aminotransferase-like (Major domain)"/>
    <property type="match status" value="1"/>
</dbReference>
<dbReference type="SUPFAM" id="SSF53383">
    <property type="entry name" value="PLP-dependent transferases"/>
    <property type="match status" value="1"/>
</dbReference>